<keyword evidence="8 12" id="KW-0862">Zinc</keyword>
<evidence type="ECO:0000256" key="1">
    <source>
        <dbReference type="ARBA" id="ARBA00022478"/>
    </source>
</evidence>
<evidence type="ECO:0000256" key="12">
    <source>
        <dbReference type="HAMAP-Rule" id="MF_00974"/>
    </source>
</evidence>
<evidence type="ECO:0000256" key="2">
    <source>
        <dbReference type="ARBA" id="ARBA00022515"/>
    </source>
</evidence>
<dbReference type="Pfam" id="PF01807">
    <property type="entry name" value="Zn_ribbon_DnaG"/>
    <property type="match status" value="1"/>
</dbReference>
<comment type="subunit">
    <text evidence="12">Monomer. Interacts with DnaB.</text>
</comment>
<proteinExistence type="inferred from homology"/>
<dbReference type="AlphaFoldDB" id="A0A370CIF1"/>
<dbReference type="SUPFAM" id="SSF57783">
    <property type="entry name" value="Zinc beta-ribbon"/>
    <property type="match status" value="1"/>
</dbReference>
<comment type="domain">
    <text evidence="12">Contains an N-terminal zinc-binding domain, a central core domain that contains the primase activity, and a C-terminal DnaB-binding domain.</text>
</comment>
<dbReference type="InterPro" id="IPR016136">
    <property type="entry name" value="DNA_helicase_N/primase_C"/>
</dbReference>
<evidence type="ECO:0000256" key="4">
    <source>
        <dbReference type="ARBA" id="ARBA00022695"/>
    </source>
</evidence>
<evidence type="ECO:0000256" key="9">
    <source>
        <dbReference type="ARBA" id="ARBA00022842"/>
    </source>
</evidence>
<dbReference type="NCBIfam" id="TIGR01391">
    <property type="entry name" value="dnaG"/>
    <property type="match status" value="1"/>
</dbReference>
<dbReference type="InterPro" id="IPR019475">
    <property type="entry name" value="DNA_primase_DnaB-bd"/>
</dbReference>
<evidence type="ECO:0000256" key="13">
    <source>
        <dbReference type="PIRNR" id="PIRNR002811"/>
    </source>
</evidence>
<keyword evidence="5 12" id="KW-0235">DNA replication</keyword>
<dbReference type="InterPro" id="IPR006171">
    <property type="entry name" value="TOPRIM_dom"/>
</dbReference>
<dbReference type="PANTHER" id="PTHR30313">
    <property type="entry name" value="DNA PRIMASE"/>
    <property type="match status" value="1"/>
</dbReference>
<evidence type="ECO:0000259" key="15">
    <source>
        <dbReference type="PROSITE" id="PS50880"/>
    </source>
</evidence>
<dbReference type="InterPro" id="IPR036977">
    <property type="entry name" value="DNA_primase_Znf_CHC2"/>
</dbReference>
<comment type="caution">
    <text evidence="16">The sequence shown here is derived from an EMBL/GenBank/DDBJ whole genome shotgun (WGS) entry which is preliminary data.</text>
</comment>
<evidence type="ECO:0000256" key="7">
    <source>
        <dbReference type="ARBA" id="ARBA00022771"/>
    </source>
</evidence>
<keyword evidence="6 12" id="KW-0479">Metal-binding</keyword>
<keyword evidence="4 12" id="KW-0548">Nucleotidyltransferase</keyword>
<dbReference type="FunFam" id="3.90.580.10:FF:000001">
    <property type="entry name" value="DNA primase"/>
    <property type="match status" value="1"/>
</dbReference>
<evidence type="ECO:0000256" key="6">
    <source>
        <dbReference type="ARBA" id="ARBA00022723"/>
    </source>
</evidence>
<dbReference type="InterPro" id="IPR037068">
    <property type="entry name" value="DNA_primase_core_N_sf"/>
</dbReference>
<feature type="domain" description="Toprim" evidence="15">
    <location>
        <begin position="252"/>
        <end position="333"/>
    </location>
</feature>
<dbReference type="GO" id="GO:1990077">
    <property type="term" value="C:primosome complex"/>
    <property type="evidence" value="ECO:0007669"/>
    <property type="project" value="UniProtKB-KW"/>
</dbReference>
<keyword evidence="7 12" id="KW-0863">Zinc-finger</keyword>
<keyword evidence="11 12" id="KW-0804">Transcription</keyword>
<dbReference type="InterPro" id="IPR050219">
    <property type="entry name" value="DnaG_primase"/>
</dbReference>
<dbReference type="Gene3D" id="3.40.1360.10">
    <property type="match status" value="1"/>
</dbReference>
<dbReference type="InterPro" id="IPR030846">
    <property type="entry name" value="DnaG_bac"/>
</dbReference>
<dbReference type="GO" id="GO:0000428">
    <property type="term" value="C:DNA-directed RNA polymerase complex"/>
    <property type="evidence" value="ECO:0007669"/>
    <property type="project" value="UniProtKB-KW"/>
</dbReference>
<dbReference type="InterPro" id="IPR006295">
    <property type="entry name" value="DNA_primase_DnaG"/>
</dbReference>
<dbReference type="GO" id="GO:0006269">
    <property type="term" value="P:DNA replication, synthesis of primer"/>
    <property type="evidence" value="ECO:0007669"/>
    <property type="project" value="UniProtKB-UniRule"/>
</dbReference>
<evidence type="ECO:0000256" key="5">
    <source>
        <dbReference type="ARBA" id="ARBA00022705"/>
    </source>
</evidence>
<dbReference type="Pfam" id="PF08275">
    <property type="entry name" value="DNAG_N"/>
    <property type="match status" value="1"/>
</dbReference>
<organism evidence="16 17">
    <name type="scientific">Candidatus Aquirickettsiella gammari</name>
    <dbReference type="NCBI Taxonomy" id="2016198"/>
    <lineage>
        <taxon>Bacteria</taxon>
        <taxon>Pseudomonadati</taxon>
        <taxon>Pseudomonadota</taxon>
        <taxon>Gammaproteobacteria</taxon>
        <taxon>Legionellales</taxon>
        <taxon>Coxiellaceae</taxon>
        <taxon>Candidatus Aquirickettsiella</taxon>
    </lineage>
</organism>
<evidence type="ECO:0000256" key="3">
    <source>
        <dbReference type="ARBA" id="ARBA00022679"/>
    </source>
</evidence>
<dbReference type="Gene3D" id="3.90.980.10">
    <property type="entry name" value="DNA primase, catalytic core, N-terminal domain"/>
    <property type="match status" value="1"/>
</dbReference>
<keyword evidence="3 12" id="KW-0808">Transferase</keyword>
<keyword evidence="2 12" id="KW-0639">Primosome</keyword>
<comment type="catalytic activity">
    <reaction evidence="12">
        <text>ssDNA + n NTP = ssDNA/pppN(pN)n-1 hybrid + (n-1) diphosphate.</text>
        <dbReference type="EC" id="2.7.7.101"/>
    </reaction>
</comment>
<evidence type="ECO:0000256" key="8">
    <source>
        <dbReference type="ARBA" id="ARBA00022833"/>
    </source>
</evidence>
<dbReference type="SMART" id="SM00493">
    <property type="entry name" value="TOPRIM"/>
    <property type="match status" value="1"/>
</dbReference>
<accession>A0A370CIF1</accession>
<dbReference type="InterPro" id="IPR013173">
    <property type="entry name" value="DNA_primase_DnaG_DnaB-bd_dom"/>
</dbReference>
<dbReference type="SUPFAM" id="SSF117023">
    <property type="entry name" value="DNA primase DnaG, C-terminal domain"/>
    <property type="match status" value="1"/>
</dbReference>
<comment type="similarity">
    <text evidence="12 13">Belongs to the DnaG primase family.</text>
</comment>
<dbReference type="PIRSF" id="PIRSF002811">
    <property type="entry name" value="DnaG"/>
    <property type="match status" value="1"/>
</dbReference>
<sequence length="584" mass="66311">MSIAPIPPEFINELLARSDIVQVIDARVPLRKKGKNYLACCPFHTEKTPSFTVTPEKQFYYCFGCAAGGNVLSFLMEYEQLNFLEAVNQLAEQYGIAVPQNAQQQEFYKVSSSLYSVLEEVAQFYEKKLRDDASAIDYLKRRGISGEIAKRFHLGYAPAAWDTLLKKFKNSEDLLASGLLVEKSDRQGFYDRFRDRILFPIRDRRGRVIGFGGRVLTQQEPKYLNSPETTLFHKGKELYGLYETCQVNRQPDRIIVVEGYMDVLALFQAELPYAVATLGTATSRDQIVRLMSSTQEIIFCFDGDIAGKKAAWRVLEQSLDLLEDGYVLRFLLLPDGEDPDSVIQKQGRDGFITYLHKAQSLAEFLFAHLLVEVDLSQLEGKARLAKLAIPLIEKVAAGIMQHKLFEQLAALVNMDVATLRQVTLNNKNNSVKTMQKKLKKPRVSMRYSPMRLAIALLAQFPQIVKSLSEKQCNTLTRLELPGSELLLKLFFLLKQNPELSSAMLLEYWREDEVYTKIIQQLINYPLAIPASGAQAEFHDILKHLKKAAAQGHIDKLLQQGKQSGLTTEEKKHLYHLMLNNINDG</sequence>
<dbReference type="GO" id="GO:0008270">
    <property type="term" value="F:zinc ion binding"/>
    <property type="evidence" value="ECO:0007669"/>
    <property type="project" value="UniProtKB-UniRule"/>
</dbReference>
<dbReference type="InterPro" id="IPR013264">
    <property type="entry name" value="DNAG_N"/>
</dbReference>
<comment type="function">
    <text evidence="12 13">RNA polymerase that catalyzes the synthesis of short RNA molecules used as primers for DNA polymerase during DNA replication.</text>
</comment>
<evidence type="ECO:0000256" key="10">
    <source>
        <dbReference type="ARBA" id="ARBA00023125"/>
    </source>
</evidence>
<dbReference type="EC" id="2.7.7.101" evidence="12"/>
<dbReference type="Proteomes" id="UP000226429">
    <property type="component" value="Unassembled WGS sequence"/>
</dbReference>
<dbReference type="Pfam" id="PF08278">
    <property type="entry name" value="DnaG_DnaB_bind"/>
    <property type="match status" value="1"/>
</dbReference>
<feature type="zinc finger region" description="CHC2-type" evidence="12 14">
    <location>
        <begin position="41"/>
        <end position="65"/>
    </location>
</feature>
<dbReference type="Pfam" id="PF10410">
    <property type="entry name" value="DnaB_bind"/>
    <property type="match status" value="1"/>
</dbReference>
<dbReference type="FunFam" id="3.40.1360.10:FF:000002">
    <property type="entry name" value="DNA primase"/>
    <property type="match status" value="1"/>
</dbReference>
<dbReference type="GO" id="GO:0003899">
    <property type="term" value="F:DNA-directed RNA polymerase activity"/>
    <property type="evidence" value="ECO:0007669"/>
    <property type="project" value="UniProtKB-UniRule"/>
</dbReference>
<dbReference type="HAMAP" id="MF_00974">
    <property type="entry name" value="DNA_primase_DnaG"/>
    <property type="match status" value="1"/>
</dbReference>
<evidence type="ECO:0000313" key="17">
    <source>
        <dbReference type="Proteomes" id="UP000226429"/>
    </source>
</evidence>
<dbReference type="Pfam" id="PF13662">
    <property type="entry name" value="Toprim_4"/>
    <property type="match status" value="1"/>
</dbReference>
<name>A0A370CIF1_9COXI</name>
<dbReference type="SUPFAM" id="SSF56731">
    <property type="entry name" value="DNA primase core"/>
    <property type="match status" value="1"/>
</dbReference>
<dbReference type="PANTHER" id="PTHR30313:SF2">
    <property type="entry name" value="DNA PRIMASE"/>
    <property type="match status" value="1"/>
</dbReference>
<dbReference type="Gene3D" id="1.10.860.10">
    <property type="entry name" value="DNAb Helicase, Chain A"/>
    <property type="match status" value="1"/>
</dbReference>
<dbReference type="SMART" id="SM00400">
    <property type="entry name" value="ZnF_CHCC"/>
    <property type="match status" value="1"/>
</dbReference>
<keyword evidence="9" id="KW-0460">Magnesium</keyword>
<dbReference type="GO" id="GO:0003677">
    <property type="term" value="F:DNA binding"/>
    <property type="evidence" value="ECO:0007669"/>
    <property type="project" value="UniProtKB-KW"/>
</dbReference>
<keyword evidence="17" id="KW-1185">Reference proteome</keyword>
<dbReference type="SMART" id="SM00766">
    <property type="entry name" value="DnaG_DnaB_bind"/>
    <property type="match status" value="1"/>
</dbReference>
<gene>
    <name evidence="12" type="primary">dnaG</name>
    <name evidence="16" type="ORF">CFE62_005145</name>
</gene>
<dbReference type="PROSITE" id="PS50880">
    <property type="entry name" value="TOPRIM"/>
    <property type="match status" value="1"/>
</dbReference>
<dbReference type="EMBL" id="NMOS02000013">
    <property type="protein sequence ID" value="RDH40224.1"/>
    <property type="molecule type" value="Genomic_DNA"/>
</dbReference>
<reference evidence="16 17" key="1">
    <citation type="journal article" date="2017" name="Int. J. Syst. Evol. Microbiol.">
        <title>Aquarickettsiella crustaci n. gen. n. sp. (Gammaproteobacteria: Legionellales: Coxiellaceae); a bacterial pathogen of the freshwater crustacean: Gammarus fossarum (Malacostraca: Amphipoda).</title>
        <authorList>
            <person name="Bojko J."/>
            <person name="Dunn A.M."/>
            <person name="Stebbing P.D."/>
            <person name="Van Aerle R."/>
            <person name="Bacela-Spychalska K."/>
            <person name="Bean T.P."/>
            <person name="Stentiford G.D."/>
        </authorList>
    </citation>
    <scope>NUCLEOTIDE SEQUENCE [LARGE SCALE GENOMIC DNA]</scope>
    <source>
        <strain evidence="16">RA15029</strain>
    </source>
</reference>
<keyword evidence="10 12" id="KW-0238">DNA-binding</keyword>
<protein>
    <recommendedName>
        <fullName evidence="12 13">DNA primase</fullName>
        <ecNumber evidence="12">2.7.7.101</ecNumber>
    </recommendedName>
</protein>
<dbReference type="CDD" id="cd03364">
    <property type="entry name" value="TOPRIM_DnaG_primases"/>
    <property type="match status" value="1"/>
</dbReference>
<dbReference type="InterPro" id="IPR002694">
    <property type="entry name" value="Znf_CHC2"/>
</dbReference>
<evidence type="ECO:0000256" key="14">
    <source>
        <dbReference type="PIRSR" id="PIRSR002811-1"/>
    </source>
</evidence>
<reference evidence="16 17" key="2">
    <citation type="journal article" date="2018" name="J. Invertebr. Pathol.">
        <title>'Candidatus Aquirickettsiella gammari' (Gammaproteobacteria: Legionellales: Coxiellaceae): A bacterial pathogen of the freshwater crustacean Gammarus fossarum (Malacostraca: Amphipoda).</title>
        <authorList>
            <person name="Bojko J."/>
            <person name="Dunn A.M."/>
            <person name="Stebbing P.D."/>
            <person name="van Aerle R."/>
            <person name="Bacela-Spychalska K."/>
            <person name="Bean T.P."/>
            <person name="Urrutia A."/>
            <person name="Stentiford G.D."/>
        </authorList>
    </citation>
    <scope>NUCLEOTIDE SEQUENCE [LARGE SCALE GENOMIC DNA]</scope>
    <source>
        <strain evidence="16">RA15029</strain>
    </source>
</reference>
<comment type="cofactor">
    <cofactor evidence="12 13 14">
        <name>Zn(2+)</name>
        <dbReference type="ChEBI" id="CHEBI:29105"/>
    </cofactor>
    <text evidence="12 13 14">Binds 1 zinc ion per monomer.</text>
</comment>
<keyword evidence="1 12" id="KW-0240">DNA-directed RNA polymerase</keyword>
<dbReference type="InterPro" id="IPR034151">
    <property type="entry name" value="TOPRIM_DnaG_bac"/>
</dbReference>
<evidence type="ECO:0000313" key="16">
    <source>
        <dbReference type="EMBL" id="RDH40224.1"/>
    </source>
</evidence>
<dbReference type="Gene3D" id="3.90.580.10">
    <property type="entry name" value="Zinc finger, CHC2-type domain"/>
    <property type="match status" value="1"/>
</dbReference>
<dbReference type="FunFam" id="3.90.980.10:FF:000001">
    <property type="entry name" value="DNA primase"/>
    <property type="match status" value="1"/>
</dbReference>
<evidence type="ECO:0000256" key="11">
    <source>
        <dbReference type="ARBA" id="ARBA00023163"/>
    </source>
</evidence>
<dbReference type="GO" id="GO:0005737">
    <property type="term" value="C:cytoplasm"/>
    <property type="evidence" value="ECO:0007669"/>
    <property type="project" value="TreeGrafter"/>
</dbReference>
<dbReference type="Gene3D" id="1.20.50.20">
    <property type="entry name" value="DnaG, RNA polymerase domain, helical bundle"/>
    <property type="match status" value="1"/>
</dbReference>